<gene>
    <name evidence="1" type="ORF">DET52_106203</name>
</gene>
<name>A0A4R6GYA3_9BACT</name>
<dbReference type="AlphaFoldDB" id="A0A4R6GYA3"/>
<organism evidence="1 2">
    <name type="scientific">Sunxiuqinia elliptica</name>
    <dbReference type="NCBI Taxonomy" id="655355"/>
    <lineage>
        <taxon>Bacteria</taxon>
        <taxon>Pseudomonadati</taxon>
        <taxon>Bacteroidota</taxon>
        <taxon>Bacteroidia</taxon>
        <taxon>Marinilabiliales</taxon>
        <taxon>Prolixibacteraceae</taxon>
        <taxon>Sunxiuqinia</taxon>
    </lineage>
</organism>
<protein>
    <submittedName>
        <fullName evidence="1">Uncharacterized protein</fullName>
    </submittedName>
</protein>
<evidence type="ECO:0000313" key="1">
    <source>
        <dbReference type="EMBL" id="TDN99990.1"/>
    </source>
</evidence>
<evidence type="ECO:0000313" key="2">
    <source>
        <dbReference type="Proteomes" id="UP000294848"/>
    </source>
</evidence>
<dbReference type="RefSeq" id="WP_133465530.1">
    <property type="nucleotide sequence ID" value="NZ_SNWI01000006.1"/>
</dbReference>
<reference evidence="1 2" key="1">
    <citation type="submission" date="2019-03" db="EMBL/GenBank/DDBJ databases">
        <title>Freshwater and sediment microbial communities from various areas in North America, analyzing microbe dynamics in response to fracking.</title>
        <authorList>
            <person name="Lamendella R."/>
        </authorList>
    </citation>
    <scope>NUCLEOTIDE SEQUENCE [LARGE SCALE GENOMIC DNA]</scope>
    <source>
        <strain evidence="1 2">114D</strain>
    </source>
</reference>
<dbReference type="EMBL" id="SNWI01000006">
    <property type="protein sequence ID" value="TDN99990.1"/>
    <property type="molecule type" value="Genomic_DNA"/>
</dbReference>
<accession>A0A4R6GYA3</accession>
<comment type="caution">
    <text evidence="1">The sequence shown here is derived from an EMBL/GenBank/DDBJ whole genome shotgun (WGS) entry which is preliminary data.</text>
</comment>
<sequence>METKKFPLTEEQILAMQEIKAMQKAAFGIAEASKVTKIPISELTEVLNYMALNHLNRIREIPLPKQTGS</sequence>
<dbReference type="Proteomes" id="UP000294848">
    <property type="component" value="Unassembled WGS sequence"/>
</dbReference>
<proteinExistence type="predicted"/>